<feature type="chain" id="PRO_5007862218" evidence="1">
    <location>
        <begin position="25"/>
        <end position="71"/>
    </location>
</feature>
<evidence type="ECO:0000313" key="3">
    <source>
        <dbReference type="Proteomes" id="UP000076727"/>
    </source>
</evidence>
<keyword evidence="3" id="KW-1185">Reference proteome</keyword>
<feature type="signal peptide" evidence="1">
    <location>
        <begin position="1"/>
        <end position="24"/>
    </location>
</feature>
<accession>A0A165M8S0</accession>
<evidence type="ECO:0000256" key="1">
    <source>
        <dbReference type="SAM" id="SignalP"/>
    </source>
</evidence>
<dbReference type="Proteomes" id="UP000076727">
    <property type="component" value="Unassembled WGS sequence"/>
</dbReference>
<keyword evidence="1" id="KW-0732">Signal</keyword>
<reference evidence="2 3" key="1">
    <citation type="journal article" date="2016" name="Mol. Biol. Evol.">
        <title>Comparative Genomics of Early-Diverging Mushroom-Forming Fungi Provides Insights into the Origins of Lignocellulose Decay Capabilities.</title>
        <authorList>
            <person name="Nagy L.G."/>
            <person name="Riley R."/>
            <person name="Tritt A."/>
            <person name="Adam C."/>
            <person name="Daum C."/>
            <person name="Floudas D."/>
            <person name="Sun H."/>
            <person name="Yadav J.S."/>
            <person name="Pangilinan J."/>
            <person name="Larsson K.H."/>
            <person name="Matsuura K."/>
            <person name="Barry K."/>
            <person name="Labutti K."/>
            <person name="Kuo R."/>
            <person name="Ohm R.A."/>
            <person name="Bhattacharya S.S."/>
            <person name="Shirouzu T."/>
            <person name="Yoshinaga Y."/>
            <person name="Martin F.M."/>
            <person name="Grigoriev I.V."/>
            <person name="Hibbett D.S."/>
        </authorList>
    </citation>
    <scope>NUCLEOTIDE SEQUENCE [LARGE SCALE GENOMIC DNA]</scope>
    <source>
        <strain evidence="2 3">L-15889</strain>
    </source>
</reference>
<proteinExistence type="predicted"/>
<organism evidence="2 3">
    <name type="scientific">Daedalea quercina L-15889</name>
    <dbReference type="NCBI Taxonomy" id="1314783"/>
    <lineage>
        <taxon>Eukaryota</taxon>
        <taxon>Fungi</taxon>
        <taxon>Dikarya</taxon>
        <taxon>Basidiomycota</taxon>
        <taxon>Agaricomycotina</taxon>
        <taxon>Agaricomycetes</taxon>
        <taxon>Polyporales</taxon>
        <taxon>Fomitopsis</taxon>
    </lineage>
</organism>
<gene>
    <name evidence="2" type="ORF">DAEQUDRAFT_768935</name>
</gene>
<name>A0A165M8S0_9APHY</name>
<protein>
    <submittedName>
        <fullName evidence="2">Uncharacterized protein</fullName>
    </submittedName>
</protein>
<evidence type="ECO:0000313" key="2">
    <source>
        <dbReference type="EMBL" id="KZT65367.1"/>
    </source>
</evidence>
<sequence length="71" mass="7596">MAFLSLKQFLVAALALAAVSGRHAIPECIPAMLFRIPQAAVPPCSVSYSRHRLSDVLVNVGADTDEHHLAT</sequence>
<dbReference type="EMBL" id="KV429107">
    <property type="protein sequence ID" value="KZT65367.1"/>
    <property type="molecule type" value="Genomic_DNA"/>
</dbReference>
<dbReference type="AlphaFoldDB" id="A0A165M8S0"/>